<dbReference type="InterPro" id="IPR036866">
    <property type="entry name" value="RibonucZ/Hydroxyglut_hydro"/>
</dbReference>
<dbReference type="Proteomes" id="UP001231189">
    <property type="component" value="Unassembled WGS sequence"/>
</dbReference>
<feature type="compositionally biased region" description="Polar residues" evidence="1">
    <location>
        <begin position="47"/>
        <end position="57"/>
    </location>
</feature>
<dbReference type="SUPFAM" id="SSF56281">
    <property type="entry name" value="Metallo-hydrolase/oxidoreductase"/>
    <property type="match status" value="1"/>
</dbReference>
<dbReference type="InterPro" id="IPR001279">
    <property type="entry name" value="Metallo-B-lactamas"/>
</dbReference>
<evidence type="ECO:0000259" key="2">
    <source>
        <dbReference type="Pfam" id="PF12706"/>
    </source>
</evidence>
<dbReference type="AlphaFoldDB" id="A0AAD8S7M1"/>
<dbReference type="PANTHER" id="PTHR42663">
    <property type="entry name" value="HYDROLASE C777.06C-RELATED-RELATED"/>
    <property type="match status" value="1"/>
</dbReference>
<feature type="region of interest" description="Disordered" evidence="1">
    <location>
        <begin position="22"/>
        <end position="66"/>
    </location>
</feature>
<dbReference type="CDD" id="cd16279">
    <property type="entry name" value="metallo-hydrolase-like_MBL-fold"/>
    <property type="match status" value="1"/>
</dbReference>
<dbReference type="PANTHER" id="PTHR42663:SF10">
    <property type="entry name" value="METALLO-HYDROLASE_OXIDOREDUCTASE SUPERFAMILY PROTEIN"/>
    <property type="match status" value="1"/>
</dbReference>
<dbReference type="EMBL" id="JAUUTY010000004">
    <property type="protein sequence ID" value="KAK1645732.1"/>
    <property type="molecule type" value="Genomic_DNA"/>
</dbReference>
<evidence type="ECO:0000256" key="1">
    <source>
        <dbReference type="SAM" id="MobiDB-lite"/>
    </source>
</evidence>
<name>A0AAD8S7M1_LOLMU</name>
<keyword evidence="4" id="KW-1185">Reference proteome</keyword>
<proteinExistence type="predicted"/>
<sequence>MGCSFFQKKEVNIRAKDFKRRTRIRKERLGEAAPTGTKRPGRETRKATPTRTKTSLFQRRRRPPMQAAAMAPPDEDAVEAAAPASSLIFLGTGCSGALPDVRCLIRPSTPPCATCSQAHTLPPEQNPNYRCNTSLLIDYCDNDGTHKYIIIDVGKTFREQVLRWFVHHKVPSINSIILTHEHADAVLGLDDVWLVHPSNHKNEIDQVPVFLTQFTMESVGARFPYLVEQKVEEGDEMARVAQLDWTIIECDVDKPFVSSGLEFVPLPVMHGEDYVCLGFLFGRKARVAYLSDVSRILPRTEHTISKYGAGQLDLLILETNRLHGVGHARSSHLTFTETLHTIKRICPKRALLIGMNHEFEHHRENHVLEEWSGREGIPVQLAHDGLRICIDL</sequence>
<feature type="domain" description="Metallo-beta-lactamase" evidence="2">
    <location>
        <begin position="149"/>
        <end position="354"/>
    </location>
</feature>
<organism evidence="3 4">
    <name type="scientific">Lolium multiflorum</name>
    <name type="common">Italian ryegrass</name>
    <name type="synonym">Lolium perenne subsp. multiflorum</name>
    <dbReference type="NCBI Taxonomy" id="4521"/>
    <lineage>
        <taxon>Eukaryota</taxon>
        <taxon>Viridiplantae</taxon>
        <taxon>Streptophyta</taxon>
        <taxon>Embryophyta</taxon>
        <taxon>Tracheophyta</taxon>
        <taxon>Spermatophyta</taxon>
        <taxon>Magnoliopsida</taxon>
        <taxon>Liliopsida</taxon>
        <taxon>Poales</taxon>
        <taxon>Poaceae</taxon>
        <taxon>BOP clade</taxon>
        <taxon>Pooideae</taxon>
        <taxon>Poodae</taxon>
        <taxon>Poeae</taxon>
        <taxon>Poeae Chloroplast Group 2 (Poeae type)</taxon>
        <taxon>Loliodinae</taxon>
        <taxon>Loliinae</taxon>
        <taxon>Lolium</taxon>
    </lineage>
</organism>
<accession>A0AAD8S7M1</accession>
<dbReference type="Gene3D" id="3.60.15.10">
    <property type="entry name" value="Ribonuclease Z/Hydroxyacylglutathione hydrolase-like"/>
    <property type="match status" value="1"/>
</dbReference>
<evidence type="ECO:0000313" key="3">
    <source>
        <dbReference type="EMBL" id="KAK1645732.1"/>
    </source>
</evidence>
<comment type="caution">
    <text evidence="3">The sequence shown here is derived from an EMBL/GenBank/DDBJ whole genome shotgun (WGS) entry which is preliminary data.</text>
</comment>
<protein>
    <recommendedName>
        <fullName evidence="2">Metallo-beta-lactamase domain-containing protein</fullName>
    </recommendedName>
</protein>
<dbReference type="Pfam" id="PF12706">
    <property type="entry name" value="Lactamase_B_2"/>
    <property type="match status" value="1"/>
</dbReference>
<gene>
    <name evidence="3" type="ORF">QYE76_063537</name>
</gene>
<reference evidence="3" key="1">
    <citation type="submission" date="2023-07" db="EMBL/GenBank/DDBJ databases">
        <title>A chromosome-level genome assembly of Lolium multiflorum.</title>
        <authorList>
            <person name="Chen Y."/>
            <person name="Copetti D."/>
            <person name="Kolliker R."/>
            <person name="Studer B."/>
        </authorList>
    </citation>
    <scope>NUCLEOTIDE SEQUENCE</scope>
    <source>
        <strain evidence="3">02402/16</strain>
        <tissue evidence="3">Leaf</tissue>
    </source>
</reference>
<evidence type="ECO:0000313" key="4">
    <source>
        <dbReference type="Proteomes" id="UP001231189"/>
    </source>
</evidence>